<accession>A0AAW5N2L4</accession>
<dbReference type="Proteomes" id="UP001204579">
    <property type="component" value="Unassembled WGS sequence"/>
</dbReference>
<dbReference type="AlphaFoldDB" id="A0AAW5N2L4"/>
<evidence type="ECO:0000313" key="1">
    <source>
        <dbReference type="EMBL" id="MCR8874878.1"/>
    </source>
</evidence>
<dbReference type="EMBL" id="JANRHJ010000015">
    <property type="protein sequence ID" value="MCR8874878.1"/>
    <property type="molecule type" value="Genomic_DNA"/>
</dbReference>
<organism evidence="1 2">
    <name type="scientific">Phocaeicola barnesiae</name>
    <dbReference type="NCBI Taxonomy" id="376804"/>
    <lineage>
        <taxon>Bacteria</taxon>
        <taxon>Pseudomonadati</taxon>
        <taxon>Bacteroidota</taxon>
        <taxon>Bacteroidia</taxon>
        <taxon>Bacteroidales</taxon>
        <taxon>Bacteroidaceae</taxon>
        <taxon>Phocaeicola</taxon>
    </lineage>
</organism>
<dbReference type="RefSeq" id="WP_258336121.1">
    <property type="nucleotide sequence ID" value="NZ_JANRHJ010000015.1"/>
</dbReference>
<keyword evidence="2" id="KW-1185">Reference proteome</keyword>
<protein>
    <recommendedName>
        <fullName evidence="3">AraC family transcriptional regulator</fullName>
    </recommendedName>
</protein>
<reference evidence="1 2" key="1">
    <citation type="submission" date="2022-08" db="EMBL/GenBank/DDBJ databases">
        <authorList>
            <person name="Zeman M."/>
            <person name="Kubasova T."/>
        </authorList>
    </citation>
    <scope>NUCLEOTIDE SEQUENCE [LARGE SCALE GENOMIC DNA]</scope>
    <source>
        <strain evidence="1 2">ET62</strain>
    </source>
</reference>
<evidence type="ECO:0000313" key="2">
    <source>
        <dbReference type="Proteomes" id="UP001204579"/>
    </source>
</evidence>
<comment type="caution">
    <text evidence="1">The sequence shown here is derived from an EMBL/GenBank/DDBJ whole genome shotgun (WGS) entry which is preliminary data.</text>
</comment>
<evidence type="ECO:0008006" key="3">
    <source>
        <dbReference type="Google" id="ProtNLM"/>
    </source>
</evidence>
<gene>
    <name evidence="1" type="ORF">NW209_12810</name>
</gene>
<proteinExistence type="predicted"/>
<name>A0AAW5N2L4_9BACT</name>
<sequence>MNISKKKIEEAINDNIAVVYLLKDNIRIACKVNDNKEYHFNQDEKYLIITAKSFYIVENLKLKEIHPFK</sequence>